<reference evidence="1" key="1">
    <citation type="submission" date="2019-08" db="EMBL/GenBank/DDBJ databases">
        <authorList>
            <person name="Kucharzyk K."/>
            <person name="Murdoch R.W."/>
            <person name="Higgins S."/>
            <person name="Loffler F."/>
        </authorList>
    </citation>
    <scope>NUCLEOTIDE SEQUENCE</scope>
</reference>
<comment type="caution">
    <text evidence="1">The sequence shown here is derived from an EMBL/GenBank/DDBJ whole genome shotgun (WGS) entry which is preliminary data.</text>
</comment>
<dbReference type="EMBL" id="VSSQ01013187">
    <property type="protein sequence ID" value="MPM50928.1"/>
    <property type="molecule type" value="Genomic_DNA"/>
</dbReference>
<dbReference type="AlphaFoldDB" id="A0A645ADZ9"/>
<organism evidence="1">
    <name type="scientific">bioreactor metagenome</name>
    <dbReference type="NCBI Taxonomy" id="1076179"/>
    <lineage>
        <taxon>unclassified sequences</taxon>
        <taxon>metagenomes</taxon>
        <taxon>ecological metagenomes</taxon>
    </lineage>
</organism>
<accession>A0A645ADZ9</accession>
<name>A0A645ADZ9_9ZZZZ</name>
<sequence length="65" mass="7059">MEELRVKARPRGPGAQLLDGNARAFGKLRVKSVRHGEIRIAFVHCCASVGAAVGSRYPPLSELRC</sequence>
<proteinExistence type="predicted"/>
<evidence type="ECO:0000313" key="1">
    <source>
        <dbReference type="EMBL" id="MPM50928.1"/>
    </source>
</evidence>
<gene>
    <name evidence="1" type="ORF">SDC9_97674</name>
</gene>
<protein>
    <submittedName>
        <fullName evidence="1">Uncharacterized protein</fullName>
    </submittedName>
</protein>